<feature type="domain" description="YrdC-like" evidence="1">
    <location>
        <begin position="14"/>
        <end position="197"/>
    </location>
</feature>
<sequence length="203" mass="22296">MGILLPINPEHPEPRKIRRAVEILEKGGVIGYPTDTVYGLGCDLFNKQAIETLYQIKGMQRDKNLAFICPDLGDIARYAVVENAAYRVLKRFLPGPYCFVLQATREVPKIVQMNKKTVGIRVPSNPVTLALVRELGRPIISTTAAPPGEDPMVDPWEIKERFPALELVLDAGAGGNLPTTIVDLSEGDVRILREGAGPIDELV</sequence>
<keyword evidence="3" id="KW-1185">Reference proteome</keyword>
<dbReference type="SUPFAM" id="SSF55821">
    <property type="entry name" value="YrdC/RibB"/>
    <property type="match status" value="1"/>
</dbReference>
<protein>
    <submittedName>
        <fullName evidence="2">L-threonylcarbamoyladenylate synthase</fullName>
        <ecNumber evidence="2">2.7.7.87</ecNumber>
    </submittedName>
</protein>
<dbReference type="InterPro" id="IPR006070">
    <property type="entry name" value="Sua5-like_dom"/>
</dbReference>
<dbReference type="GO" id="GO:0061710">
    <property type="term" value="F:L-threonylcarbamoyladenylate synthase"/>
    <property type="evidence" value="ECO:0007669"/>
    <property type="project" value="UniProtKB-EC"/>
</dbReference>
<dbReference type="PANTHER" id="PTHR42828:SF3">
    <property type="entry name" value="THREONYLCARBAMOYL-AMP SYNTHASE"/>
    <property type="match status" value="1"/>
</dbReference>
<evidence type="ECO:0000313" key="3">
    <source>
        <dbReference type="Proteomes" id="UP001160301"/>
    </source>
</evidence>
<evidence type="ECO:0000313" key="2">
    <source>
        <dbReference type="EMBL" id="MDI1431582.1"/>
    </source>
</evidence>
<organism evidence="2 3">
    <name type="scientific">Polyangium sorediatum</name>
    <dbReference type="NCBI Taxonomy" id="889274"/>
    <lineage>
        <taxon>Bacteria</taxon>
        <taxon>Pseudomonadati</taxon>
        <taxon>Myxococcota</taxon>
        <taxon>Polyangia</taxon>
        <taxon>Polyangiales</taxon>
        <taxon>Polyangiaceae</taxon>
        <taxon>Polyangium</taxon>
    </lineage>
</organism>
<dbReference type="EMBL" id="JARZHI010000015">
    <property type="protein sequence ID" value="MDI1431582.1"/>
    <property type="molecule type" value="Genomic_DNA"/>
</dbReference>
<dbReference type="PANTHER" id="PTHR42828">
    <property type="entry name" value="DHBP SYNTHASE RIBB-LIKE ALPHA/BETA DOMAIN-CONTAINING PROTEIN"/>
    <property type="match status" value="1"/>
</dbReference>
<reference evidence="2 3" key="1">
    <citation type="submission" date="2023-04" db="EMBL/GenBank/DDBJ databases">
        <title>The genome sequence of Polyangium sorediatum DSM14670.</title>
        <authorList>
            <person name="Zhang X."/>
        </authorList>
    </citation>
    <scope>NUCLEOTIDE SEQUENCE [LARGE SCALE GENOMIC DNA]</scope>
    <source>
        <strain evidence="2 3">DSM 14670</strain>
    </source>
</reference>
<keyword evidence="2" id="KW-0548">Nucleotidyltransferase</keyword>
<dbReference type="InterPro" id="IPR052532">
    <property type="entry name" value="SUA5_domain"/>
</dbReference>
<dbReference type="Pfam" id="PF01300">
    <property type="entry name" value="Sua5_yciO_yrdC"/>
    <property type="match status" value="1"/>
</dbReference>
<name>A0ABT6NTV4_9BACT</name>
<dbReference type="InterPro" id="IPR017945">
    <property type="entry name" value="DHBP_synth_RibB-like_a/b_dom"/>
</dbReference>
<dbReference type="EC" id="2.7.7.87" evidence="2"/>
<proteinExistence type="predicted"/>
<accession>A0ABT6NTV4</accession>
<dbReference type="Proteomes" id="UP001160301">
    <property type="component" value="Unassembled WGS sequence"/>
</dbReference>
<keyword evidence="2" id="KW-0808">Transferase</keyword>
<comment type="caution">
    <text evidence="2">The sequence shown here is derived from an EMBL/GenBank/DDBJ whole genome shotgun (WGS) entry which is preliminary data.</text>
</comment>
<gene>
    <name evidence="2" type="ORF">QHF89_18960</name>
</gene>
<dbReference type="PROSITE" id="PS51163">
    <property type="entry name" value="YRDC"/>
    <property type="match status" value="1"/>
</dbReference>
<dbReference type="NCBIfam" id="TIGR00057">
    <property type="entry name" value="L-threonylcarbamoyladenylate synthase"/>
    <property type="match status" value="1"/>
</dbReference>
<dbReference type="RefSeq" id="WP_284720674.1">
    <property type="nucleotide sequence ID" value="NZ_JARZHI010000015.1"/>
</dbReference>
<dbReference type="Gene3D" id="3.90.870.10">
    <property type="entry name" value="DHBP synthase"/>
    <property type="match status" value="1"/>
</dbReference>
<evidence type="ECO:0000259" key="1">
    <source>
        <dbReference type="PROSITE" id="PS51163"/>
    </source>
</evidence>